<feature type="chain" id="PRO_5026772854" evidence="4">
    <location>
        <begin position="21"/>
        <end position="278"/>
    </location>
</feature>
<feature type="repeat" description="TPR" evidence="3">
    <location>
        <begin position="164"/>
        <end position="197"/>
    </location>
</feature>
<sequence>MHKIFTLLAAAIAIPCTAWAGYPSPQLQKAIEAYNQEHYESALQQFTAIVTQQPRQGYAWGYIARIRQHNEQPGQALEAGRKALELVPQPDSVFRASLHACMASSYAATRDTAAALDALDHAVALDAHDPDYRYQRASLLMKHGRCSQAETDYRYLAQADTLNPDGLMGLGTALDCQGRAQEALEAFDQAIARFPADDGARAFRAAQYFNLRRYSEAADDAIHSLELKPDNRHALWVMSNLAAVDATGLAAKLKAKQAADAAHAGYWASLINQFTPAP</sequence>
<evidence type="ECO:0000313" key="6">
    <source>
        <dbReference type="Proteomes" id="UP000483362"/>
    </source>
</evidence>
<dbReference type="Proteomes" id="UP000483362">
    <property type="component" value="Unassembled WGS sequence"/>
</dbReference>
<accession>A0A6L5XE87</accession>
<evidence type="ECO:0000256" key="2">
    <source>
        <dbReference type="ARBA" id="ARBA00022803"/>
    </source>
</evidence>
<reference evidence="5 6" key="1">
    <citation type="submission" date="2019-08" db="EMBL/GenBank/DDBJ databases">
        <title>In-depth cultivation of the pig gut microbiome towards novel bacterial diversity and tailored functional studies.</title>
        <authorList>
            <person name="Wylensek D."/>
            <person name="Hitch T.C.A."/>
            <person name="Clavel T."/>
        </authorList>
    </citation>
    <scope>NUCLEOTIDE SEQUENCE [LARGE SCALE GENOMIC DNA]</scope>
    <source>
        <strain evidence="5 6">Oil-RF-744-WCA-WT-10</strain>
    </source>
</reference>
<dbReference type="SMART" id="SM00028">
    <property type="entry name" value="TPR"/>
    <property type="match status" value="6"/>
</dbReference>
<gene>
    <name evidence="5" type="ORF">FYJ29_04480</name>
</gene>
<evidence type="ECO:0000256" key="1">
    <source>
        <dbReference type="ARBA" id="ARBA00022737"/>
    </source>
</evidence>
<dbReference type="RefSeq" id="WP_154327575.1">
    <property type="nucleotide sequence ID" value="NZ_CP045696.1"/>
</dbReference>
<dbReference type="InterPro" id="IPR011990">
    <property type="entry name" value="TPR-like_helical_dom_sf"/>
</dbReference>
<dbReference type="InterPro" id="IPR019734">
    <property type="entry name" value="TPR_rpt"/>
</dbReference>
<keyword evidence="4" id="KW-0732">Signal</keyword>
<keyword evidence="2 3" id="KW-0802">TPR repeat</keyword>
<dbReference type="EMBL" id="VULT01000005">
    <property type="protein sequence ID" value="MSS17022.1"/>
    <property type="molecule type" value="Genomic_DNA"/>
</dbReference>
<dbReference type="AlphaFoldDB" id="A0A6L5XE87"/>
<organism evidence="5 6">
    <name type="scientific">Sodaliphilus pleomorphus</name>
    <dbReference type="NCBI Taxonomy" id="2606626"/>
    <lineage>
        <taxon>Bacteria</taxon>
        <taxon>Pseudomonadati</taxon>
        <taxon>Bacteroidota</taxon>
        <taxon>Bacteroidia</taxon>
        <taxon>Bacteroidales</taxon>
        <taxon>Muribaculaceae</taxon>
        <taxon>Sodaliphilus</taxon>
    </lineage>
</organism>
<keyword evidence="6" id="KW-1185">Reference proteome</keyword>
<protein>
    <submittedName>
        <fullName evidence="5">Tetratricopeptide repeat protein</fullName>
    </submittedName>
</protein>
<dbReference type="SUPFAM" id="SSF48452">
    <property type="entry name" value="TPR-like"/>
    <property type="match status" value="1"/>
</dbReference>
<comment type="caution">
    <text evidence="5">The sequence shown here is derived from an EMBL/GenBank/DDBJ whole genome shotgun (WGS) entry which is preliminary data.</text>
</comment>
<keyword evidence="1" id="KW-0677">Repeat</keyword>
<dbReference type="Pfam" id="PF13432">
    <property type="entry name" value="TPR_16"/>
    <property type="match status" value="2"/>
</dbReference>
<dbReference type="PANTHER" id="PTHR44943">
    <property type="entry name" value="CELLULOSE SYNTHASE OPERON PROTEIN C"/>
    <property type="match status" value="1"/>
</dbReference>
<evidence type="ECO:0000256" key="3">
    <source>
        <dbReference type="PROSITE-ProRule" id="PRU00339"/>
    </source>
</evidence>
<dbReference type="PANTHER" id="PTHR44943:SF8">
    <property type="entry name" value="TPR REPEAT-CONTAINING PROTEIN MJ0263"/>
    <property type="match status" value="1"/>
</dbReference>
<dbReference type="Gene3D" id="1.25.40.10">
    <property type="entry name" value="Tetratricopeptide repeat domain"/>
    <property type="match status" value="2"/>
</dbReference>
<proteinExistence type="predicted"/>
<evidence type="ECO:0000313" key="5">
    <source>
        <dbReference type="EMBL" id="MSS17022.1"/>
    </source>
</evidence>
<dbReference type="PROSITE" id="PS50005">
    <property type="entry name" value="TPR"/>
    <property type="match status" value="1"/>
</dbReference>
<evidence type="ECO:0000256" key="4">
    <source>
        <dbReference type="SAM" id="SignalP"/>
    </source>
</evidence>
<dbReference type="InterPro" id="IPR051685">
    <property type="entry name" value="Ycf3/AcsC/BcsC/TPR_MFPF"/>
</dbReference>
<feature type="signal peptide" evidence="4">
    <location>
        <begin position="1"/>
        <end position="20"/>
    </location>
</feature>
<name>A0A6L5XE87_9BACT</name>